<dbReference type="InterPro" id="IPR004942">
    <property type="entry name" value="Roadblock/LAMTOR2_dom"/>
</dbReference>
<evidence type="ECO:0000259" key="1">
    <source>
        <dbReference type="SMART" id="SM00960"/>
    </source>
</evidence>
<dbReference type="PATRIC" id="fig|1603606.3.peg.2959"/>
<dbReference type="SMART" id="SM00960">
    <property type="entry name" value="Robl_LC7"/>
    <property type="match status" value="1"/>
</dbReference>
<reference evidence="2 3" key="1">
    <citation type="submission" date="2015-07" db="EMBL/GenBank/DDBJ databases">
        <title>Isolation and Genomic Characterization of a Novel Halophilic Metal-Reducing Deltaproteobacterium from the Deep Subsurface.</title>
        <authorList>
            <person name="Badalamenti J.P."/>
            <person name="Summers Z.M."/>
            <person name="Gralnick J.A."/>
            <person name="Bond D.R."/>
        </authorList>
    </citation>
    <scope>NUCLEOTIDE SEQUENCE [LARGE SCALE GENOMIC DNA]</scope>
    <source>
        <strain evidence="2 3">WTL</strain>
    </source>
</reference>
<sequence>MPFKKILGQLVDNVPGAQGAIIADWEGEAVDHVSRIDDYELKVIGAHKGVILTNLRAAIVRLEGEDLEEMVITTEKVQTLVMPVTREYFLLLSLDRGDALGRARFEARRCVKRLQKEFA</sequence>
<proteinExistence type="predicted"/>
<accession>A0A0M5IWC0</accession>
<dbReference type="EMBL" id="CP010802">
    <property type="protein sequence ID" value="ALC17474.1"/>
    <property type="molecule type" value="Genomic_DNA"/>
</dbReference>
<organism evidence="2 3">
    <name type="scientific">Desulfuromonas soudanensis</name>
    <dbReference type="NCBI Taxonomy" id="1603606"/>
    <lineage>
        <taxon>Bacteria</taxon>
        <taxon>Pseudomonadati</taxon>
        <taxon>Thermodesulfobacteriota</taxon>
        <taxon>Desulfuromonadia</taxon>
        <taxon>Desulfuromonadales</taxon>
        <taxon>Desulfuromonadaceae</taxon>
        <taxon>Desulfuromonas</taxon>
    </lineage>
</organism>
<feature type="domain" description="Roadblock/LAMTOR2" evidence="1">
    <location>
        <begin position="3"/>
        <end position="94"/>
    </location>
</feature>
<keyword evidence="3" id="KW-1185">Reference proteome</keyword>
<dbReference type="AlphaFoldDB" id="A0A0M5IWC0"/>
<name>A0A0M5IWC0_9BACT</name>
<dbReference type="OrthoDB" id="5402169at2"/>
<gene>
    <name evidence="2" type="ORF">DSOUD_2736</name>
</gene>
<dbReference type="Pfam" id="PF03259">
    <property type="entry name" value="Robl_LC7"/>
    <property type="match status" value="1"/>
</dbReference>
<dbReference type="Proteomes" id="UP000057158">
    <property type="component" value="Chromosome"/>
</dbReference>
<dbReference type="KEGG" id="des:DSOUD_2736"/>
<dbReference type="Gene3D" id="3.30.450.30">
    <property type="entry name" value="Dynein light chain 2a, cytoplasmic"/>
    <property type="match status" value="1"/>
</dbReference>
<dbReference type="STRING" id="1603606.DSOUD_2736"/>
<dbReference type="SUPFAM" id="SSF103196">
    <property type="entry name" value="Roadblock/LC7 domain"/>
    <property type="match status" value="1"/>
</dbReference>
<dbReference type="RefSeq" id="WP_053551479.1">
    <property type="nucleotide sequence ID" value="NZ_CP010802.1"/>
</dbReference>
<evidence type="ECO:0000313" key="3">
    <source>
        <dbReference type="Proteomes" id="UP000057158"/>
    </source>
</evidence>
<protein>
    <submittedName>
        <fullName evidence="2">GTPase-activating protein</fullName>
    </submittedName>
</protein>
<evidence type="ECO:0000313" key="2">
    <source>
        <dbReference type="EMBL" id="ALC17474.1"/>
    </source>
</evidence>